<dbReference type="Gene3D" id="2.170.11.10">
    <property type="entry name" value="DNA Topoisomerase I, domain 2"/>
    <property type="match status" value="2"/>
</dbReference>
<dbReference type="FunFam" id="3.90.15.10:FF:000003">
    <property type="entry name" value="DNA topoisomerase I"/>
    <property type="match status" value="2"/>
</dbReference>
<feature type="region of interest" description="Disordered" evidence="10">
    <location>
        <begin position="1459"/>
        <end position="1483"/>
    </location>
</feature>
<dbReference type="PANTHER" id="PTHR10290:SF23">
    <property type="entry name" value="DNA TOPOISOMERASE 1 BETA"/>
    <property type="match status" value="1"/>
</dbReference>
<feature type="domain" description="DNA topoisomerase I eukaryotic-type" evidence="11">
    <location>
        <begin position="492"/>
        <end position="833"/>
    </location>
</feature>
<protein>
    <recommendedName>
        <fullName evidence="9">DNA topoisomerase I</fullName>
        <ecNumber evidence="9">5.6.2.1</ecNumber>
    </recommendedName>
    <alternativeName>
        <fullName evidence="9">DNA topoisomerase 1</fullName>
    </alternativeName>
</protein>
<evidence type="ECO:0000256" key="4">
    <source>
        <dbReference type="ARBA" id="ARBA00023029"/>
    </source>
</evidence>
<feature type="compositionally biased region" description="Basic and acidic residues" evidence="10">
    <location>
        <begin position="1560"/>
        <end position="1579"/>
    </location>
</feature>
<keyword evidence="7" id="KW-0539">Nucleus</keyword>
<feature type="region of interest" description="Disordered" evidence="10">
    <location>
        <begin position="301"/>
        <end position="330"/>
    </location>
</feature>
<dbReference type="InterPro" id="IPR008336">
    <property type="entry name" value="TopoI_DNA-bd_euk"/>
</dbReference>
<evidence type="ECO:0000256" key="5">
    <source>
        <dbReference type="ARBA" id="ARBA00023125"/>
    </source>
</evidence>
<keyword evidence="6 9" id="KW-0413">Isomerase</keyword>
<dbReference type="Gene3D" id="1.10.132.10">
    <property type="match status" value="2"/>
</dbReference>
<feature type="compositionally biased region" description="Basic and acidic residues" evidence="10">
    <location>
        <begin position="302"/>
        <end position="315"/>
    </location>
</feature>
<dbReference type="InterPro" id="IPR013500">
    <property type="entry name" value="TopoI_cat_euk"/>
</dbReference>
<comment type="similarity">
    <text evidence="3 9">Belongs to the type IB topoisomerase family.</text>
</comment>
<feature type="compositionally biased region" description="Basic and acidic residues" evidence="10">
    <location>
        <begin position="969"/>
        <end position="982"/>
    </location>
</feature>
<organism evidence="12 13">
    <name type="scientific">Populus alba x Populus x berolinensis</name>
    <dbReference type="NCBI Taxonomy" id="444605"/>
    <lineage>
        <taxon>Eukaryota</taxon>
        <taxon>Viridiplantae</taxon>
        <taxon>Streptophyta</taxon>
        <taxon>Embryophyta</taxon>
        <taxon>Tracheophyta</taxon>
        <taxon>Spermatophyta</taxon>
        <taxon>Magnoliopsida</taxon>
        <taxon>eudicotyledons</taxon>
        <taxon>Gunneridae</taxon>
        <taxon>Pentapetalae</taxon>
        <taxon>rosids</taxon>
        <taxon>fabids</taxon>
        <taxon>Malpighiales</taxon>
        <taxon>Salicaceae</taxon>
        <taxon>Saliceae</taxon>
        <taxon>Populus</taxon>
    </lineage>
</organism>
<evidence type="ECO:0000256" key="2">
    <source>
        <dbReference type="ARBA" id="ARBA00004123"/>
    </source>
</evidence>
<dbReference type="InterPro" id="IPR014727">
    <property type="entry name" value="TopoI_cat_a/b-sub_euk"/>
</dbReference>
<dbReference type="SMART" id="SM00435">
    <property type="entry name" value="TOPEUc"/>
    <property type="match status" value="2"/>
</dbReference>
<dbReference type="PRINTS" id="PR00416">
    <property type="entry name" value="EUTPISMRASEI"/>
</dbReference>
<dbReference type="InterPro" id="IPR036202">
    <property type="entry name" value="TopoI_DNA-bd_euk_N_sf"/>
</dbReference>
<dbReference type="CDD" id="cd00659">
    <property type="entry name" value="Topo_IB_C"/>
    <property type="match status" value="2"/>
</dbReference>
<dbReference type="InterPro" id="IPR011010">
    <property type="entry name" value="DNA_brk_join_enz"/>
</dbReference>
<keyword evidence="13" id="KW-1185">Reference proteome</keyword>
<comment type="catalytic activity">
    <reaction evidence="1 9">
        <text>ATP-independent breakage of single-stranded DNA, followed by passage and rejoining.</text>
        <dbReference type="EC" id="5.6.2.1"/>
    </reaction>
</comment>
<dbReference type="EMBL" id="JAQIZT010000011">
    <property type="protein sequence ID" value="KAJ6979610.1"/>
    <property type="molecule type" value="Genomic_DNA"/>
</dbReference>
<dbReference type="GO" id="GO:0003677">
    <property type="term" value="F:DNA binding"/>
    <property type="evidence" value="ECO:0007669"/>
    <property type="project" value="UniProtKB-UniRule"/>
</dbReference>
<dbReference type="InterPro" id="IPR013499">
    <property type="entry name" value="TopoI_euk"/>
</dbReference>
<comment type="caution">
    <text evidence="8">Lacks conserved residue(s) required for the propagation of feature annotation.</text>
</comment>
<evidence type="ECO:0000256" key="8">
    <source>
        <dbReference type="PROSITE-ProRule" id="PRU01382"/>
    </source>
</evidence>
<evidence type="ECO:0000259" key="11">
    <source>
        <dbReference type="SMART" id="SM00435"/>
    </source>
</evidence>
<feature type="compositionally biased region" description="Polar residues" evidence="10">
    <location>
        <begin position="147"/>
        <end position="156"/>
    </location>
</feature>
<dbReference type="GO" id="GO:0003917">
    <property type="term" value="F:DNA topoisomerase type I (single strand cut, ATP-independent) activity"/>
    <property type="evidence" value="ECO:0007669"/>
    <property type="project" value="UniProtKB-UniRule"/>
</dbReference>
<dbReference type="InterPro" id="IPR001631">
    <property type="entry name" value="TopoI"/>
</dbReference>
<dbReference type="EC" id="5.6.2.1" evidence="9"/>
<dbReference type="FunFam" id="1.10.10.41:FF:000001">
    <property type="entry name" value="DNA topoisomerase I"/>
    <property type="match status" value="2"/>
</dbReference>
<dbReference type="GO" id="GO:0005694">
    <property type="term" value="C:chromosome"/>
    <property type="evidence" value="ECO:0007669"/>
    <property type="project" value="InterPro"/>
</dbReference>
<feature type="region of interest" description="Disordered" evidence="10">
    <location>
        <begin position="875"/>
        <end position="921"/>
    </location>
</feature>
<evidence type="ECO:0000313" key="13">
    <source>
        <dbReference type="Proteomes" id="UP001164929"/>
    </source>
</evidence>
<dbReference type="GO" id="GO:0005730">
    <property type="term" value="C:nucleolus"/>
    <property type="evidence" value="ECO:0007669"/>
    <property type="project" value="TreeGrafter"/>
</dbReference>
<feature type="compositionally biased region" description="Basic and acidic residues" evidence="10">
    <location>
        <begin position="779"/>
        <end position="797"/>
    </location>
</feature>
<feature type="region of interest" description="Disordered" evidence="10">
    <location>
        <begin position="826"/>
        <end position="861"/>
    </location>
</feature>
<dbReference type="InterPro" id="IPR051062">
    <property type="entry name" value="Topoisomerase_IB"/>
</dbReference>
<comment type="caution">
    <text evidence="12">The sequence shown here is derived from an EMBL/GenBank/DDBJ whole genome shotgun (WGS) entry which is preliminary data.</text>
</comment>
<comment type="subcellular location">
    <subcellularLocation>
        <location evidence="2">Nucleus</location>
    </subcellularLocation>
</comment>
<feature type="region of interest" description="Disordered" evidence="10">
    <location>
        <begin position="208"/>
        <end position="262"/>
    </location>
</feature>
<dbReference type="Pfam" id="PF01028">
    <property type="entry name" value="Topoisom_I"/>
    <property type="match status" value="2"/>
</dbReference>
<dbReference type="PROSITE" id="PS52038">
    <property type="entry name" value="TOPO_IB_2"/>
    <property type="match status" value="2"/>
</dbReference>
<dbReference type="Gene3D" id="1.10.10.41">
    <property type="entry name" value="Yeast DNA topoisomerase - domain 1"/>
    <property type="match status" value="2"/>
</dbReference>
<feature type="region of interest" description="Disordered" evidence="10">
    <location>
        <begin position="1560"/>
        <end position="1588"/>
    </location>
</feature>
<feature type="compositionally biased region" description="Low complexity" evidence="10">
    <location>
        <begin position="48"/>
        <end position="58"/>
    </location>
</feature>
<dbReference type="GO" id="GO:0007059">
    <property type="term" value="P:chromosome segregation"/>
    <property type="evidence" value="ECO:0007669"/>
    <property type="project" value="TreeGrafter"/>
</dbReference>
<proteinExistence type="inferred from homology"/>
<dbReference type="GO" id="GO:0006260">
    <property type="term" value="P:DNA replication"/>
    <property type="evidence" value="ECO:0007669"/>
    <property type="project" value="TreeGrafter"/>
</dbReference>
<evidence type="ECO:0000256" key="3">
    <source>
        <dbReference type="ARBA" id="ARBA00006645"/>
    </source>
</evidence>
<dbReference type="Pfam" id="PF02919">
    <property type="entry name" value="Topoisom_I_N"/>
    <property type="match status" value="4"/>
</dbReference>
<feature type="compositionally biased region" description="Low complexity" evidence="10">
    <location>
        <begin position="77"/>
        <end position="94"/>
    </location>
</feature>
<dbReference type="Proteomes" id="UP001164929">
    <property type="component" value="Chromosome 11"/>
</dbReference>
<dbReference type="SUPFAM" id="SSF56349">
    <property type="entry name" value="DNA breaking-rejoining enzymes"/>
    <property type="match status" value="2"/>
</dbReference>
<accession>A0AAD6Q6H1</accession>
<feature type="compositionally biased region" description="Polar residues" evidence="10">
    <location>
        <begin position="103"/>
        <end position="121"/>
    </location>
</feature>
<gene>
    <name evidence="12" type="ORF">NC653_027686</name>
</gene>
<dbReference type="PANTHER" id="PTHR10290">
    <property type="entry name" value="DNA TOPOISOMERASE I"/>
    <property type="match status" value="1"/>
</dbReference>
<comment type="function">
    <text evidence="9">Releases the supercoiling and torsional tension of DNA introduced during the DNA replication and transcription by transiently cleaving and rejoining one strand of the DNA duplex. Introduces a single-strand break via transesterification at the specific target site 5'-[CT]CCTTp site in duplex DNA. The scissile phosphodiester is attacked by the catalytic tyrosine of the enzyme, resulting in the formation of a DNA-(3'-phosphotyrosyl)-enzyme intermediate and the expulsion of a 5'-OH DNA strand. The free DNA strand then undergoes passage around the unbroken strand thus removing DNA supercoils. Finally, in the religation step, the DNA 5'-OH attacks the covalent intermediate to expel the active-site tyrosine and restore the DNA phosphodiester backbone.</text>
</comment>
<sequence length="1654" mass="186724">MVVQAPPKPILNNFNDDDDDDDGPIVFKRGGNSTSKQNQPNLEAKKPSSSSQNSNGQSLNAHKGKSPISSSNASPVKSPIGSPKASASSAKASPMKPPVTYSRVPSSSIDQSKQASKQVVSNAVKEETKPIVDDDDSEDDKPLSSRFKGSTNNANKGVTVPACVKDEHSDDDEVPLSSRFAPKSNAGSSSYKTISSSEKTLLVSKIQLNGSTAKDKQQKSSAVPTKRPMDSKVPSNQSFAKKPKLSDASTTKQVTVKAELKADDDDHLTISQRMKKAGSSSNKSLSVKQKVTKVVSLSFKKTTKDNKKQMKDSKYSKSTKVQPGSSDGQKKWTTLAHNGVIFPPPYNPHGVKMLYKGKPVDLTTEQEEVATMFAVMKDTEYVQKPQFLQNFWNDWRTLLGKNHVIQKLEACDFSPIYEWHQKEKEKKKQMSTEKYSHSFVLCQRALWNLFILYLEKKAQREEKLKQEEKYMWAIVNGVKEKVGNFRVEPPGLFRGRGEHPKMGKLKSRIRPSDITINIGKDAPIPKCPIPGERWKEVKHDNTVTWLAFWNDPINPKEFKYVFLAASSSLKGQSDKEKYEKARKLKDYIHNIRTAYTKDFASKDITKRQIAVATYLIDKLALRAGNEKDDDEADTVGCCTLKVANVECIPPNKLKFDFLGKDSIRYENTVEVELPVYKAIRQFQVAKKPTDDLFDSLDTTKLNAHLKELMPGLTAKVFRTYNASITLDEKLYEETEDGDVAEKIVIYNQANKQVAIICNHQRTISKSHDAQMSRLTEKLEELKGQKGEAPLKDADGKQKRNLSPEAIEKKIATTNQKIEKMELSMKTKEDLKTDEHSDDDEVPLSSRFAPKSNAGSSSYKTISSSEKTLLVSKIQLNGSTAKDKQQKSSAVPTKRPMDSKVPSNQSFAKKPKLSDASTTKQVTVKAELKADDDDHLTISQRMKKAGSSSNKSLSVKQKVTKVVSLSFKKTTKDNKKQMKDSKYSKSTKVQPGSSDGQKKWTTLAHNGVIFPPPYNPHGVKMLYKGKPVDLTPEQEEVATMFAVMKDTEYVQKPQFLQNFWNDWRTLLGKNHVIQKLEACDFSPIYEWHQKEKEKKKQMSTEKYSHSFVLCQRALWNLFILYLEKKAQREEKLKQEEKYMWAIVNGVKEKVGNFRVEPPGLFRGRGEHPKMGKLKSRIRPSDITINIGKDAPIPKCPIPGERWKEVKHDNTVTWLAFWNDPINPKEFKYVFLAASSSLKGQSDKEKYEKARKLKDYIHNIRTAYTKDFASKDITKRQIAVATYLIDKLALRAGNEKDDDEADTVGCCTLKVANVECIPPNKLKFDFLGKDSIRYENTVEVELPVYKAIRQFQVAKKPTDDLFDSLDTTKLNAHLKELMPGLTAKVFRTYNASITLDEKLYEETEDGDVAEKIVIYNQANKQVAIICNHQRTISKSHDAQMSRLTEKLEELKGTLKEFKTDLDRAKKGKPPLKDADGKQKRNLSPEAIEKKIATTNQKIEKMELSMKTKEDLKTGEFALSSSSSSSSSCCLNHLIAARIVYFSLQHLGANNINVECFKLREKDRKAGSRKQERSESLNKEGQEASPSNPQVRSDTEFLIKQVFHRGSGSCLMELFCRKKSGYRIKRDGVSGNDTDFRSGRNNRFALYQNLLQQRTLH</sequence>
<evidence type="ECO:0000313" key="12">
    <source>
        <dbReference type="EMBL" id="KAJ6979610.1"/>
    </source>
</evidence>
<dbReference type="Gene3D" id="3.90.15.10">
    <property type="entry name" value="Topoisomerase I, Chain A, domain 3"/>
    <property type="match status" value="2"/>
</dbReference>
<evidence type="ECO:0000256" key="1">
    <source>
        <dbReference type="ARBA" id="ARBA00000213"/>
    </source>
</evidence>
<feature type="compositionally biased region" description="Polar residues" evidence="10">
    <location>
        <begin position="31"/>
        <end position="41"/>
    </location>
</feature>
<keyword evidence="5 8" id="KW-0238">DNA-binding</keyword>
<feature type="compositionally biased region" description="Basic and acidic residues" evidence="10">
    <location>
        <begin position="1459"/>
        <end position="1476"/>
    </location>
</feature>
<evidence type="ECO:0000256" key="6">
    <source>
        <dbReference type="ARBA" id="ARBA00023235"/>
    </source>
</evidence>
<dbReference type="InterPro" id="IPR013034">
    <property type="entry name" value="DNA_topo_DNA_db_N_dom1"/>
</dbReference>
<feature type="region of interest" description="Disordered" evidence="10">
    <location>
        <begin position="968"/>
        <end position="997"/>
    </location>
</feature>
<dbReference type="InterPro" id="IPR013030">
    <property type="entry name" value="DNA_topo_DNA_db_N_dom2"/>
</dbReference>
<feature type="domain" description="DNA topoisomerase I eukaryotic-type" evidence="11">
    <location>
        <begin position="1159"/>
        <end position="1519"/>
    </location>
</feature>
<feature type="region of interest" description="Disordered" evidence="10">
    <location>
        <begin position="779"/>
        <end position="803"/>
    </location>
</feature>
<name>A0AAD6Q6H1_9ROSI</name>
<feature type="compositionally biased region" description="Polar residues" evidence="10">
    <location>
        <begin position="983"/>
        <end position="997"/>
    </location>
</feature>
<feature type="compositionally biased region" description="Polar residues" evidence="10">
    <location>
        <begin position="316"/>
        <end position="330"/>
    </location>
</feature>
<evidence type="ECO:0000256" key="10">
    <source>
        <dbReference type="SAM" id="MobiDB-lite"/>
    </source>
</evidence>
<evidence type="ECO:0000256" key="9">
    <source>
        <dbReference type="RuleBase" id="RU365101"/>
    </source>
</evidence>
<dbReference type="SUPFAM" id="SSF56741">
    <property type="entry name" value="Eukaryotic DNA topoisomerase I, N-terminal DNA-binding fragment"/>
    <property type="match status" value="2"/>
</dbReference>
<evidence type="ECO:0000256" key="7">
    <source>
        <dbReference type="ARBA" id="ARBA00023242"/>
    </source>
</evidence>
<dbReference type="InterPro" id="IPR014711">
    <property type="entry name" value="TopoI_cat_a-hlx-sub_euk"/>
</dbReference>
<keyword evidence="4 9" id="KW-0799">Topoisomerase</keyword>
<dbReference type="GO" id="GO:0006265">
    <property type="term" value="P:DNA topological change"/>
    <property type="evidence" value="ECO:0007669"/>
    <property type="project" value="UniProtKB-UniRule"/>
</dbReference>
<feature type="region of interest" description="Disordered" evidence="10">
    <location>
        <begin position="1"/>
        <end position="196"/>
    </location>
</feature>
<dbReference type="FunFam" id="2.170.11.10:FF:000001">
    <property type="entry name" value="DNA topoisomerase I"/>
    <property type="match status" value="2"/>
</dbReference>
<reference evidence="12" key="1">
    <citation type="journal article" date="2023" name="Mol. Ecol. Resour.">
        <title>Chromosome-level genome assembly of a triploid poplar Populus alba 'Berolinensis'.</title>
        <authorList>
            <person name="Chen S."/>
            <person name="Yu Y."/>
            <person name="Wang X."/>
            <person name="Wang S."/>
            <person name="Zhang T."/>
            <person name="Zhou Y."/>
            <person name="He R."/>
            <person name="Meng N."/>
            <person name="Wang Y."/>
            <person name="Liu W."/>
            <person name="Liu Z."/>
            <person name="Liu J."/>
            <person name="Guo Q."/>
            <person name="Huang H."/>
            <person name="Sederoff R.R."/>
            <person name="Wang G."/>
            <person name="Qu G."/>
            <person name="Chen S."/>
        </authorList>
    </citation>
    <scope>NUCLEOTIDE SEQUENCE</scope>
    <source>
        <strain evidence="12">SC-2020</strain>
    </source>
</reference>